<sequence>MVHLSEIAAQDYNLNLPRYIDSGEVEDLQNLAAYLYGGIPAHDMDALEAYWQVLGRMKNELFAEHDGRFTTIQRNRLQIFPTLNSLKSCGIGVEFRANLVQPQI</sequence>
<dbReference type="GO" id="GO:0032259">
    <property type="term" value="P:methylation"/>
    <property type="evidence" value="ECO:0007669"/>
    <property type="project" value="UniProtKB-KW"/>
</dbReference>
<dbReference type="AlphaFoldDB" id="C6S9V7"/>
<organism evidence="1">
    <name type="scientific">Neisseria meningitidis alpha153</name>
    <dbReference type="NCBI Taxonomy" id="663926"/>
    <lineage>
        <taxon>Bacteria</taxon>
        <taxon>Pseudomonadati</taxon>
        <taxon>Pseudomonadota</taxon>
        <taxon>Betaproteobacteria</taxon>
        <taxon>Neisseriales</taxon>
        <taxon>Neisseriaceae</taxon>
        <taxon>Neisseria</taxon>
    </lineage>
</organism>
<keyword evidence="1" id="KW-0808">Transferase</keyword>
<name>C6S9V7_NEIME</name>
<gene>
    <name evidence="1" type="primary">hsdM3</name>
    <name evidence="1" type="ORF">NME_0066</name>
</gene>
<accession>C6S9V7</accession>
<dbReference type="EC" id="2.1.1.72" evidence="1"/>
<protein>
    <submittedName>
        <fullName evidence="1">Type I restriction-modification system, M subunit</fullName>
        <ecNumber evidence="1">2.1.1.72</ecNumber>
    </submittedName>
</protein>
<reference evidence="1" key="1">
    <citation type="journal article" date="2008" name="Proc. Natl. Acad. Sci. U.S.A.">
        <title>Whole-genome comparison of disease and carriage strains provides insights into virulence evolution in Neisseria meningitidis.</title>
        <authorList>
            <person name="Schoen C."/>
            <person name="Blom J."/>
            <person name="Claus H."/>
            <person name="Schramm-Glueck A."/>
            <person name="Brandt P."/>
            <person name="Mueller T."/>
            <person name="Goesmann A."/>
            <person name="Joseph B."/>
            <person name="Konietzny S."/>
            <person name="Kurzai O."/>
            <person name="Schmitt C."/>
            <person name="Friedrich T."/>
            <person name="Linke B."/>
            <person name="Vogel U."/>
            <person name="Frosch M."/>
        </authorList>
    </citation>
    <scope>NUCLEOTIDE SEQUENCE</scope>
    <source>
        <strain evidence="1">Alpha153</strain>
    </source>
</reference>
<dbReference type="SUPFAM" id="SSF53335">
    <property type="entry name" value="S-adenosyl-L-methionine-dependent methyltransferases"/>
    <property type="match status" value="1"/>
</dbReference>
<evidence type="ECO:0000313" key="1">
    <source>
        <dbReference type="EMBL" id="CBA03433.1"/>
    </source>
</evidence>
<dbReference type="EMBL" id="AM889137">
    <property type="protein sequence ID" value="CBA03433.1"/>
    <property type="molecule type" value="Genomic_DNA"/>
</dbReference>
<dbReference type="InterPro" id="IPR029063">
    <property type="entry name" value="SAM-dependent_MTases_sf"/>
</dbReference>
<dbReference type="GO" id="GO:0009007">
    <property type="term" value="F:site-specific DNA-methyltransferase (adenine-specific) activity"/>
    <property type="evidence" value="ECO:0007669"/>
    <property type="project" value="UniProtKB-EC"/>
</dbReference>
<proteinExistence type="predicted"/>
<keyword evidence="1" id="KW-0489">Methyltransferase</keyword>